<proteinExistence type="predicted"/>
<feature type="region of interest" description="Disordered" evidence="1">
    <location>
        <begin position="62"/>
        <end position="147"/>
    </location>
</feature>
<feature type="compositionally biased region" description="Low complexity" evidence="1">
    <location>
        <begin position="74"/>
        <end position="108"/>
    </location>
</feature>
<feature type="compositionally biased region" description="Low complexity" evidence="1">
    <location>
        <begin position="118"/>
        <end position="144"/>
    </location>
</feature>
<dbReference type="AlphaFoldDB" id="A0A6A6HAS9"/>
<name>A0A6A6HAS9_VIRVR</name>
<dbReference type="EMBL" id="ML991795">
    <property type="protein sequence ID" value="KAF2234931.1"/>
    <property type="molecule type" value="Genomic_DNA"/>
</dbReference>
<protein>
    <submittedName>
        <fullName evidence="2">Uncharacterized protein</fullName>
    </submittedName>
</protein>
<accession>A0A6A6HAS9</accession>
<evidence type="ECO:0000313" key="3">
    <source>
        <dbReference type="Proteomes" id="UP000800092"/>
    </source>
</evidence>
<gene>
    <name evidence="2" type="ORF">EV356DRAFT_514818</name>
</gene>
<evidence type="ECO:0000313" key="2">
    <source>
        <dbReference type="EMBL" id="KAF2234931.1"/>
    </source>
</evidence>
<dbReference type="Proteomes" id="UP000800092">
    <property type="component" value="Unassembled WGS sequence"/>
</dbReference>
<keyword evidence="3" id="KW-1185">Reference proteome</keyword>
<reference evidence="2" key="1">
    <citation type="journal article" date="2020" name="Stud. Mycol.">
        <title>101 Dothideomycetes genomes: a test case for predicting lifestyles and emergence of pathogens.</title>
        <authorList>
            <person name="Haridas S."/>
            <person name="Albert R."/>
            <person name="Binder M."/>
            <person name="Bloem J."/>
            <person name="Labutti K."/>
            <person name="Salamov A."/>
            <person name="Andreopoulos B."/>
            <person name="Baker S."/>
            <person name="Barry K."/>
            <person name="Bills G."/>
            <person name="Bluhm B."/>
            <person name="Cannon C."/>
            <person name="Castanera R."/>
            <person name="Culley D."/>
            <person name="Daum C."/>
            <person name="Ezra D."/>
            <person name="Gonzalez J."/>
            <person name="Henrissat B."/>
            <person name="Kuo A."/>
            <person name="Liang C."/>
            <person name="Lipzen A."/>
            <person name="Lutzoni F."/>
            <person name="Magnuson J."/>
            <person name="Mondo S."/>
            <person name="Nolan M."/>
            <person name="Ohm R."/>
            <person name="Pangilinan J."/>
            <person name="Park H.-J."/>
            <person name="Ramirez L."/>
            <person name="Alfaro M."/>
            <person name="Sun H."/>
            <person name="Tritt A."/>
            <person name="Yoshinaga Y."/>
            <person name="Zwiers L.-H."/>
            <person name="Turgeon B."/>
            <person name="Goodwin S."/>
            <person name="Spatafora J."/>
            <person name="Crous P."/>
            <person name="Grigoriev I."/>
        </authorList>
    </citation>
    <scope>NUCLEOTIDE SEQUENCE</scope>
    <source>
        <strain evidence="2">Tuck. ex Michener</strain>
    </source>
</reference>
<sequence>MHFSILARIVLILGEEIIVNSSKTLSFDKTNSVGTLDATLTLNDGSLVSIVNTRSSLMLVEGQHDSTASIPKKSTSSTGTNSTVNSISANSTRPSNSSSSTSNTATTSQIRLTQKKGTTSSSASTTSSLNQKNDSTSTSTSTDPDSTHSNLAAVVTGYAVNVLFFSSEQRKRDIGKSDEYDTLVVARKLVRALVACDSACCLGVYPRLSPSEAS</sequence>
<evidence type="ECO:0000256" key="1">
    <source>
        <dbReference type="SAM" id="MobiDB-lite"/>
    </source>
</evidence>
<organism evidence="2 3">
    <name type="scientific">Viridothelium virens</name>
    <name type="common">Speckled blister lichen</name>
    <name type="synonym">Trypethelium virens</name>
    <dbReference type="NCBI Taxonomy" id="1048519"/>
    <lineage>
        <taxon>Eukaryota</taxon>
        <taxon>Fungi</taxon>
        <taxon>Dikarya</taxon>
        <taxon>Ascomycota</taxon>
        <taxon>Pezizomycotina</taxon>
        <taxon>Dothideomycetes</taxon>
        <taxon>Dothideomycetes incertae sedis</taxon>
        <taxon>Trypetheliales</taxon>
        <taxon>Trypetheliaceae</taxon>
        <taxon>Viridothelium</taxon>
    </lineage>
</organism>